<sequence>MTDVYQSKGRIVGSDVDDYPGNNGYHVYIGQHIFRIPHFFRVLTTVCLIPSLRIAAYSVLLFKKRGHNRHYHCPEFRSGIWTPKRGRRRARPVSASQLTAASARRLCAKIVLGPFGIRLFPSFARKSENSCAGYGVNNKNNDVGSNARQLEKWARSMPARENSVTSCSGCLLSCNATFRA</sequence>
<evidence type="ECO:0000313" key="3">
    <source>
        <dbReference type="Proteomes" id="UP000009169"/>
    </source>
</evidence>
<dbReference type="VEuPathDB" id="FungiDB:TEQG_04811"/>
<dbReference type="AlphaFoldDB" id="F2PV84"/>
<keyword evidence="1" id="KW-1133">Transmembrane helix</keyword>
<organism evidence="2 3">
    <name type="scientific">Trichophyton equinum (strain ATCC MYA-4606 / CBS 127.97)</name>
    <name type="common">Horse ringworm fungus</name>
    <dbReference type="NCBI Taxonomy" id="559882"/>
    <lineage>
        <taxon>Eukaryota</taxon>
        <taxon>Fungi</taxon>
        <taxon>Dikarya</taxon>
        <taxon>Ascomycota</taxon>
        <taxon>Pezizomycotina</taxon>
        <taxon>Eurotiomycetes</taxon>
        <taxon>Eurotiomycetidae</taxon>
        <taxon>Onygenales</taxon>
        <taxon>Arthrodermataceae</taxon>
        <taxon>Trichophyton</taxon>
    </lineage>
</organism>
<evidence type="ECO:0000256" key="1">
    <source>
        <dbReference type="SAM" id="Phobius"/>
    </source>
</evidence>
<name>F2PV84_TRIEC</name>
<keyword evidence="1" id="KW-0472">Membrane</keyword>
<reference evidence="3" key="1">
    <citation type="journal article" date="2012" name="MBio">
        <title>Comparative genome analysis of Trichophyton rubrum and related dermatophytes reveals candidate genes involved in infection.</title>
        <authorList>
            <person name="Martinez D.A."/>
            <person name="Oliver B.G."/>
            <person name="Graeser Y."/>
            <person name="Goldberg J.M."/>
            <person name="Li W."/>
            <person name="Martinez-Rossi N.M."/>
            <person name="Monod M."/>
            <person name="Shelest E."/>
            <person name="Barton R.C."/>
            <person name="Birch E."/>
            <person name="Brakhage A.A."/>
            <person name="Chen Z."/>
            <person name="Gurr S.J."/>
            <person name="Heiman D."/>
            <person name="Heitman J."/>
            <person name="Kosti I."/>
            <person name="Rossi A."/>
            <person name="Saif S."/>
            <person name="Samalova M."/>
            <person name="Saunders C.W."/>
            <person name="Shea T."/>
            <person name="Summerbell R.C."/>
            <person name="Xu J."/>
            <person name="Young S."/>
            <person name="Zeng Q."/>
            <person name="Birren B.W."/>
            <person name="Cuomo C.A."/>
            <person name="White T.C."/>
        </authorList>
    </citation>
    <scope>NUCLEOTIDE SEQUENCE [LARGE SCALE GENOMIC DNA]</scope>
    <source>
        <strain evidence="3">ATCC MYA-4606 / CBS 127.97</strain>
    </source>
</reference>
<protein>
    <submittedName>
        <fullName evidence="2">Uncharacterized protein</fullName>
    </submittedName>
</protein>
<proteinExistence type="predicted"/>
<gene>
    <name evidence="2" type="ORF">TEQG_04811</name>
</gene>
<keyword evidence="1" id="KW-0812">Transmembrane</keyword>
<accession>F2PV84</accession>
<dbReference type="Proteomes" id="UP000009169">
    <property type="component" value="Unassembled WGS sequence"/>
</dbReference>
<evidence type="ECO:0000313" key="2">
    <source>
        <dbReference type="EMBL" id="EGE05802.1"/>
    </source>
</evidence>
<feature type="transmembrane region" description="Helical" evidence="1">
    <location>
        <begin position="39"/>
        <end position="62"/>
    </location>
</feature>
<dbReference type="HOGENOM" id="CLU_1504521_0_0_1"/>
<keyword evidence="3" id="KW-1185">Reference proteome</keyword>
<dbReference type="EMBL" id="DS995742">
    <property type="protein sequence ID" value="EGE05802.1"/>
    <property type="molecule type" value="Genomic_DNA"/>
</dbReference>